<reference evidence="2 3" key="1">
    <citation type="submission" date="2022-04" db="EMBL/GenBank/DDBJ databases">
        <title>Halobacillus sp. isolated from saltern.</title>
        <authorList>
            <person name="Won M."/>
            <person name="Lee C.-M."/>
            <person name="Woen H.-Y."/>
            <person name="Kwon S.-W."/>
        </authorList>
    </citation>
    <scope>NUCLEOTIDE SEQUENCE [LARGE SCALE GENOMIC DNA]</scope>
    <source>
        <strain evidence="2 3">SSBR10-3</strain>
    </source>
</reference>
<evidence type="ECO:0000256" key="1">
    <source>
        <dbReference type="SAM" id="Phobius"/>
    </source>
</evidence>
<gene>
    <name evidence="2" type="ORF">MUN89_17195</name>
</gene>
<accession>A0ABY4EHJ5</accession>
<keyword evidence="1" id="KW-1133">Transmembrane helix</keyword>
<keyword evidence="3" id="KW-1185">Reference proteome</keyword>
<dbReference type="RefSeq" id="WP_244708983.1">
    <property type="nucleotide sequence ID" value="NZ_CP095073.1"/>
</dbReference>
<feature type="transmembrane region" description="Helical" evidence="1">
    <location>
        <begin position="5"/>
        <end position="22"/>
    </location>
</feature>
<keyword evidence="1" id="KW-0472">Membrane</keyword>
<proteinExistence type="predicted"/>
<evidence type="ECO:0000313" key="2">
    <source>
        <dbReference type="EMBL" id="UOQ43624.1"/>
    </source>
</evidence>
<dbReference type="Proteomes" id="UP000831787">
    <property type="component" value="Chromosome"/>
</dbReference>
<sequence>MEEWYGPIILVIVIFVVVYIISGFRLGLSTGLGAFTGGIVIYFTLRLNNSSSRRRN</sequence>
<feature type="transmembrane region" description="Helical" evidence="1">
    <location>
        <begin position="28"/>
        <end position="45"/>
    </location>
</feature>
<name>A0ABY4EHJ5_9BACI</name>
<evidence type="ECO:0000313" key="3">
    <source>
        <dbReference type="Proteomes" id="UP000831787"/>
    </source>
</evidence>
<keyword evidence="1" id="KW-0812">Transmembrane</keyword>
<dbReference type="EMBL" id="CP095073">
    <property type="protein sequence ID" value="UOQ43624.1"/>
    <property type="molecule type" value="Genomic_DNA"/>
</dbReference>
<organism evidence="2 3">
    <name type="scientific">Halobacillus salinarum</name>
    <dbReference type="NCBI Taxonomy" id="2932257"/>
    <lineage>
        <taxon>Bacteria</taxon>
        <taxon>Bacillati</taxon>
        <taxon>Bacillota</taxon>
        <taxon>Bacilli</taxon>
        <taxon>Bacillales</taxon>
        <taxon>Bacillaceae</taxon>
        <taxon>Halobacillus</taxon>
    </lineage>
</organism>
<protein>
    <submittedName>
        <fullName evidence="2">Uncharacterized protein</fullName>
    </submittedName>
</protein>